<dbReference type="NCBIfam" id="TIGR03534">
    <property type="entry name" value="RF_mod_PrmC"/>
    <property type="match status" value="1"/>
</dbReference>
<comment type="catalytic activity">
    <reaction evidence="4 5">
        <text>L-glutaminyl-[peptide chain release factor] + S-adenosyl-L-methionine = N(5)-methyl-L-glutaminyl-[peptide chain release factor] + S-adenosyl-L-homocysteine + H(+)</text>
        <dbReference type="Rhea" id="RHEA:42896"/>
        <dbReference type="Rhea" id="RHEA-COMP:10271"/>
        <dbReference type="Rhea" id="RHEA-COMP:10272"/>
        <dbReference type="ChEBI" id="CHEBI:15378"/>
        <dbReference type="ChEBI" id="CHEBI:30011"/>
        <dbReference type="ChEBI" id="CHEBI:57856"/>
        <dbReference type="ChEBI" id="CHEBI:59789"/>
        <dbReference type="ChEBI" id="CHEBI:61891"/>
        <dbReference type="EC" id="2.1.1.297"/>
    </reaction>
</comment>
<dbReference type="AlphaFoldDB" id="A0A953JF74"/>
<gene>
    <name evidence="5 8" type="primary">prmC</name>
    <name evidence="8" type="ORF">K8I29_15635</name>
</gene>
<evidence type="ECO:0000313" key="9">
    <source>
        <dbReference type="Proteomes" id="UP000705867"/>
    </source>
</evidence>
<dbReference type="InterPro" id="IPR019874">
    <property type="entry name" value="RF_methyltr_PrmC"/>
</dbReference>
<dbReference type="Pfam" id="PF05175">
    <property type="entry name" value="MTS"/>
    <property type="match status" value="1"/>
</dbReference>
<dbReference type="Gene3D" id="3.40.50.150">
    <property type="entry name" value="Vaccinia Virus protein VP39"/>
    <property type="match status" value="1"/>
</dbReference>
<evidence type="ECO:0000259" key="6">
    <source>
        <dbReference type="Pfam" id="PF05175"/>
    </source>
</evidence>
<dbReference type="InterPro" id="IPR050320">
    <property type="entry name" value="N5-glutamine_MTase"/>
</dbReference>
<dbReference type="InterPro" id="IPR040758">
    <property type="entry name" value="PrmC_N"/>
</dbReference>
<dbReference type="GO" id="GO:0003676">
    <property type="term" value="F:nucleic acid binding"/>
    <property type="evidence" value="ECO:0007669"/>
    <property type="project" value="InterPro"/>
</dbReference>
<dbReference type="EC" id="2.1.1.297" evidence="5"/>
<evidence type="ECO:0000256" key="3">
    <source>
        <dbReference type="ARBA" id="ARBA00022691"/>
    </source>
</evidence>
<feature type="domain" description="Release factor glutamine methyltransferase N-terminal" evidence="7">
    <location>
        <begin position="7"/>
        <end position="74"/>
    </location>
</feature>
<proteinExistence type="inferred from homology"/>
<accession>A0A953JF74</accession>
<evidence type="ECO:0000313" key="8">
    <source>
        <dbReference type="EMBL" id="MBZ0157629.1"/>
    </source>
</evidence>
<keyword evidence="1 5" id="KW-0489">Methyltransferase</keyword>
<dbReference type="Pfam" id="PF17827">
    <property type="entry name" value="PrmC_N"/>
    <property type="match status" value="1"/>
</dbReference>
<comment type="caution">
    <text evidence="5">Lacks conserved residue(s) required for the propagation of feature annotation.</text>
</comment>
<keyword evidence="3 5" id="KW-0949">S-adenosyl-L-methionine</keyword>
<evidence type="ECO:0000256" key="5">
    <source>
        <dbReference type="HAMAP-Rule" id="MF_02126"/>
    </source>
</evidence>
<dbReference type="InterPro" id="IPR029063">
    <property type="entry name" value="SAM-dependent_MTases_sf"/>
</dbReference>
<evidence type="ECO:0000256" key="2">
    <source>
        <dbReference type="ARBA" id="ARBA00022679"/>
    </source>
</evidence>
<dbReference type="FunFam" id="3.40.50.150:FF:000053">
    <property type="entry name" value="Release factor glutamine methyltransferase"/>
    <property type="match status" value="1"/>
</dbReference>
<organism evidence="8 9">
    <name type="scientific">Candidatus Nitrobium versatile</name>
    <dbReference type="NCBI Taxonomy" id="2884831"/>
    <lineage>
        <taxon>Bacteria</taxon>
        <taxon>Pseudomonadati</taxon>
        <taxon>Nitrospirota</taxon>
        <taxon>Nitrospiria</taxon>
        <taxon>Nitrospirales</taxon>
        <taxon>Nitrospiraceae</taxon>
        <taxon>Candidatus Nitrobium</taxon>
    </lineage>
</organism>
<feature type="domain" description="Methyltransferase small" evidence="6">
    <location>
        <begin position="115"/>
        <end position="194"/>
    </location>
</feature>
<keyword evidence="2 5" id="KW-0808">Transferase</keyword>
<comment type="similarity">
    <text evidence="5">Belongs to the protein N5-glutamine methyltransferase family. PrmC subfamily.</text>
</comment>
<dbReference type="PANTHER" id="PTHR18895">
    <property type="entry name" value="HEMK METHYLTRANSFERASE"/>
    <property type="match status" value="1"/>
</dbReference>
<evidence type="ECO:0000256" key="4">
    <source>
        <dbReference type="ARBA" id="ARBA00048391"/>
    </source>
</evidence>
<name>A0A953JF74_9BACT</name>
<dbReference type="NCBIfam" id="TIGR00536">
    <property type="entry name" value="hemK_fam"/>
    <property type="match status" value="1"/>
</dbReference>
<dbReference type="InterPro" id="IPR007848">
    <property type="entry name" value="Small_mtfrase_dom"/>
</dbReference>
<sequence length="293" mass="32555">MNVLEKLRKIAQVFEESGIENPAKEAEILIAGALPIGPSELYRGDRELSREEASFLSSLAVRRAGGEPLQYILGSVEFFGLKIHVGRGVLIPRPETELLVEETISLLAHRRPPFSILDLCAGSGCIALALAKRFPEAEVYGTDASEAAMVYATQNARENDVRNVRFRLGNLFDPVRDMRFDCIVSNPPYIRREEIRTLQREVRDFEPVEALDGGPDGSAFYRSISKGAPRHLKDNGVLALEIGYGQSREVERLIRQAGFQDIRIIKDFSGIERIITGMGNPVRSSGLTRADML</sequence>
<dbReference type="HAMAP" id="MF_02126">
    <property type="entry name" value="RF_methyltr_PrmC"/>
    <property type="match status" value="1"/>
</dbReference>
<reference evidence="8" key="2">
    <citation type="submission" date="2021-08" db="EMBL/GenBank/DDBJ databases">
        <authorList>
            <person name="Dalcin Martins P."/>
        </authorList>
    </citation>
    <scope>NUCLEOTIDE SEQUENCE</scope>
    <source>
        <strain evidence="8">MAG_39</strain>
    </source>
</reference>
<dbReference type="InterPro" id="IPR004556">
    <property type="entry name" value="HemK-like"/>
</dbReference>
<dbReference type="EMBL" id="JAIOIV010000124">
    <property type="protein sequence ID" value="MBZ0157629.1"/>
    <property type="molecule type" value="Genomic_DNA"/>
</dbReference>
<protein>
    <recommendedName>
        <fullName evidence="5">Release factor glutamine methyltransferase</fullName>
        <shortName evidence="5">RF MTase</shortName>
        <ecNumber evidence="5">2.1.1.297</ecNumber>
    </recommendedName>
    <alternativeName>
        <fullName evidence="5">N5-glutamine methyltransferase PrmC</fullName>
    </alternativeName>
    <alternativeName>
        <fullName evidence="5">Protein-(glutamine-N5) MTase PrmC</fullName>
    </alternativeName>
    <alternativeName>
        <fullName evidence="5">Protein-glutamine N-methyltransferase PrmC</fullName>
    </alternativeName>
</protein>
<feature type="binding site" evidence="5">
    <location>
        <position position="143"/>
    </location>
    <ligand>
        <name>S-adenosyl-L-methionine</name>
        <dbReference type="ChEBI" id="CHEBI:59789"/>
    </ligand>
</feature>
<dbReference type="PROSITE" id="PS00092">
    <property type="entry name" value="N6_MTASE"/>
    <property type="match status" value="1"/>
</dbReference>
<dbReference type="InterPro" id="IPR002052">
    <property type="entry name" value="DNA_methylase_N6_adenine_CS"/>
</dbReference>
<dbReference type="SUPFAM" id="SSF53335">
    <property type="entry name" value="S-adenosyl-L-methionine-dependent methyltransferases"/>
    <property type="match status" value="1"/>
</dbReference>
<evidence type="ECO:0000259" key="7">
    <source>
        <dbReference type="Pfam" id="PF17827"/>
    </source>
</evidence>
<reference evidence="8" key="1">
    <citation type="journal article" date="2021" name="bioRxiv">
        <title>Unraveling nitrogen, sulfur and carbon metabolic pathways and microbial community transcriptional responses to substrate deprivation and toxicity stresses in a bioreactor mimicking anoxic brackish coastal sediment conditions.</title>
        <authorList>
            <person name="Martins P.D."/>
            <person name="Echeveste M.J."/>
            <person name="Arshad A."/>
            <person name="Kurth J."/>
            <person name="Ouboter H."/>
            <person name="Jetten M.S.M."/>
            <person name="Welte C.U."/>
        </authorList>
    </citation>
    <scope>NUCLEOTIDE SEQUENCE</scope>
    <source>
        <strain evidence="8">MAG_39</strain>
    </source>
</reference>
<evidence type="ECO:0000256" key="1">
    <source>
        <dbReference type="ARBA" id="ARBA00022603"/>
    </source>
</evidence>
<dbReference type="Proteomes" id="UP000705867">
    <property type="component" value="Unassembled WGS sequence"/>
</dbReference>
<comment type="function">
    <text evidence="5">Methylates the class 1 translation termination release factors RF1/PrfA and RF2/PrfB on the glutamine residue of the universally conserved GGQ motif.</text>
</comment>
<dbReference type="GO" id="GO:0032259">
    <property type="term" value="P:methylation"/>
    <property type="evidence" value="ECO:0007669"/>
    <property type="project" value="UniProtKB-KW"/>
</dbReference>
<feature type="binding site" evidence="5">
    <location>
        <begin position="186"/>
        <end position="189"/>
    </location>
    <ligand>
        <name>substrate</name>
    </ligand>
</feature>
<comment type="caution">
    <text evidence="8">The sequence shown here is derived from an EMBL/GenBank/DDBJ whole genome shotgun (WGS) entry which is preliminary data.</text>
</comment>
<dbReference type="PANTHER" id="PTHR18895:SF74">
    <property type="entry name" value="MTRF1L RELEASE FACTOR GLUTAMINE METHYLTRANSFERASE"/>
    <property type="match status" value="1"/>
</dbReference>
<dbReference type="Gene3D" id="1.10.8.10">
    <property type="entry name" value="DNA helicase RuvA subunit, C-terminal domain"/>
    <property type="match status" value="1"/>
</dbReference>
<dbReference type="GO" id="GO:0102559">
    <property type="term" value="F:peptide chain release factor N(5)-glutamine methyltransferase activity"/>
    <property type="evidence" value="ECO:0007669"/>
    <property type="project" value="UniProtKB-EC"/>
</dbReference>
<feature type="binding site" evidence="5">
    <location>
        <position position="186"/>
    </location>
    <ligand>
        <name>S-adenosyl-L-methionine</name>
        <dbReference type="ChEBI" id="CHEBI:59789"/>
    </ligand>
</feature>
<dbReference type="CDD" id="cd02440">
    <property type="entry name" value="AdoMet_MTases"/>
    <property type="match status" value="1"/>
</dbReference>